<protein>
    <recommendedName>
        <fullName evidence="1">C2H2-type domain-containing protein</fullName>
    </recommendedName>
</protein>
<evidence type="ECO:0000259" key="1">
    <source>
        <dbReference type="PROSITE" id="PS00028"/>
    </source>
</evidence>
<sequence>MAGGKCIFCSDIVGDTSHFNQHNIQICMDKEKAARVFYRKDGLKQHVTSAHLHAANDYTKKGFEPPKAWSETEDRYLPDPEGLWCGFCQRSFETTAMRMDHVEQHFEDGFQMIAWVGRLDAHKTTFA</sequence>
<dbReference type="Proteomes" id="UP000293823">
    <property type="component" value="Unassembled WGS sequence"/>
</dbReference>
<keyword evidence="3" id="KW-1185">Reference proteome</keyword>
<gene>
    <name evidence="2" type="ORF">AA0113_g4422</name>
</gene>
<dbReference type="EMBL" id="PEJP01000015">
    <property type="protein sequence ID" value="RYO67349.1"/>
    <property type="molecule type" value="Genomic_DNA"/>
</dbReference>
<dbReference type="OrthoDB" id="10056939at2759"/>
<comment type="caution">
    <text evidence="2">The sequence shown here is derived from an EMBL/GenBank/DDBJ whole genome shotgun (WGS) entry which is preliminary data.</text>
</comment>
<feature type="domain" description="C2H2-type" evidence="1">
    <location>
        <begin position="85"/>
        <end position="105"/>
    </location>
</feature>
<name>A0A4Q4SBT7_9PLEO</name>
<evidence type="ECO:0000313" key="2">
    <source>
        <dbReference type="EMBL" id="RYO67349.1"/>
    </source>
</evidence>
<dbReference type="AlphaFoldDB" id="A0A4Q4SBT7"/>
<dbReference type="InterPro" id="IPR013087">
    <property type="entry name" value="Znf_C2H2_type"/>
</dbReference>
<evidence type="ECO:0000313" key="3">
    <source>
        <dbReference type="Proteomes" id="UP000293823"/>
    </source>
</evidence>
<accession>A0A4Q4SBT7</accession>
<organism evidence="2 3">
    <name type="scientific">Alternaria arborescens</name>
    <dbReference type="NCBI Taxonomy" id="156630"/>
    <lineage>
        <taxon>Eukaryota</taxon>
        <taxon>Fungi</taxon>
        <taxon>Dikarya</taxon>
        <taxon>Ascomycota</taxon>
        <taxon>Pezizomycotina</taxon>
        <taxon>Dothideomycetes</taxon>
        <taxon>Pleosporomycetidae</taxon>
        <taxon>Pleosporales</taxon>
        <taxon>Pleosporineae</taxon>
        <taxon>Pleosporaceae</taxon>
        <taxon>Alternaria</taxon>
        <taxon>Alternaria sect. Alternaria</taxon>
    </lineage>
</organism>
<reference evidence="3" key="1">
    <citation type="journal article" date="2019" name="bioRxiv">
        <title>Genomics, evolutionary history and diagnostics of the Alternaria alternata species group including apple and Asian pear pathotypes.</title>
        <authorList>
            <person name="Armitage A.D."/>
            <person name="Cockerton H.M."/>
            <person name="Sreenivasaprasad S."/>
            <person name="Woodhall J.W."/>
            <person name="Lane C.R."/>
            <person name="Harrison R.J."/>
            <person name="Clarkson J.P."/>
        </authorList>
    </citation>
    <scope>NUCLEOTIDE SEQUENCE [LARGE SCALE GENOMIC DNA]</scope>
    <source>
        <strain evidence="3">RGR 97.0016</strain>
    </source>
</reference>
<dbReference type="PROSITE" id="PS00028">
    <property type="entry name" value="ZINC_FINGER_C2H2_1"/>
    <property type="match status" value="1"/>
</dbReference>
<proteinExistence type="predicted"/>